<protein>
    <recommendedName>
        <fullName evidence="6">Silver efflux pump</fullName>
    </recommendedName>
</protein>
<keyword evidence="2" id="KW-0732">Signal</keyword>
<keyword evidence="5" id="KW-1185">Reference proteome</keyword>
<evidence type="ECO:0000256" key="2">
    <source>
        <dbReference type="SAM" id="SignalP"/>
    </source>
</evidence>
<organism evidence="3">
    <name type="scientific">Candidatus Berkiella aquae</name>
    <dbReference type="NCBI Taxonomy" id="295108"/>
    <lineage>
        <taxon>Bacteria</taxon>
        <taxon>Pseudomonadati</taxon>
        <taxon>Pseudomonadota</taxon>
        <taxon>Gammaproteobacteria</taxon>
        <taxon>Candidatus Berkiellales</taxon>
        <taxon>Candidatus Berkiellaceae</taxon>
        <taxon>Candidatus Berkiella</taxon>
    </lineage>
</organism>
<accession>A0A0Q9YLV0</accession>
<name>A0A0Q9YLV0_9GAMM</name>
<proteinExistence type="predicted"/>
<evidence type="ECO:0008006" key="6">
    <source>
        <dbReference type="Google" id="ProtNLM"/>
    </source>
</evidence>
<dbReference type="EMBL" id="LKAJ01000004">
    <property type="protein sequence ID" value="KRG21632.1"/>
    <property type="molecule type" value="Genomic_DNA"/>
</dbReference>
<evidence type="ECO:0000313" key="5">
    <source>
        <dbReference type="Proteomes" id="UP000051497"/>
    </source>
</evidence>
<feature type="signal peptide" evidence="2">
    <location>
        <begin position="1"/>
        <end position="24"/>
    </location>
</feature>
<comment type="caution">
    <text evidence="3">The sequence shown here is derived from an EMBL/GenBank/DDBJ whole genome shotgun (WGS) entry which is preliminary data.</text>
</comment>
<feature type="chain" id="PRO_5043129699" description="Silver efflux pump" evidence="2">
    <location>
        <begin position="25"/>
        <end position="97"/>
    </location>
</feature>
<gene>
    <name evidence="4" type="ORF">HT99x_008935</name>
    <name evidence="3" type="ORF">HT99x_01385</name>
</gene>
<reference evidence="4" key="3">
    <citation type="submission" date="2021-06" db="EMBL/GenBank/DDBJ databases">
        <title>Genomic Description and Analysis of Intracellular Bacteria, Candidatus Berkiella cookevillensis and Candidatus Berkiella aquae.</title>
        <authorList>
            <person name="Kidane D.T."/>
            <person name="Mehari Y.T."/>
            <person name="Rice F.C."/>
            <person name="Arivett B.A."/>
            <person name="Farone A.L."/>
            <person name="Berk S.G."/>
            <person name="Farone M.B."/>
        </authorList>
    </citation>
    <scope>NUCLEOTIDE SEQUENCE</scope>
    <source>
        <strain evidence="4">HT99</strain>
    </source>
</reference>
<sequence length="97" mass="10039">MINLSKLPLSLCLLSSIVAFNVQANETQSGAPHLVPPQESLDACKNKAENESCSFTGKLGDEVKGTCHKGPHGQGPLGCAPNDGPKPHPGDLAKPAQ</sequence>
<dbReference type="RefSeq" id="WP_075066009.1">
    <property type="nucleotide sequence ID" value="NZ_LKAJ02000001.1"/>
</dbReference>
<evidence type="ECO:0000313" key="4">
    <source>
        <dbReference type="EMBL" id="MCS5711560.1"/>
    </source>
</evidence>
<evidence type="ECO:0000313" key="3">
    <source>
        <dbReference type="EMBL" id="KRG21632.1"/>
    </source>
</evidence>
<dbReference type="AlphaFoldDB" id="A0A0Q9YLV0"/>
<reference evidence="4" key="2">
    <citation type="journal article" date="2016" name="Genome Announc.">
        <title>Draft Genome Sequences of Two Novel Amoeba-Resistant Intranuclear Bacteria, 'Candidatus Berkiella cookevillensis' and 'Candidatus Berkiella aquae'.</title>
        <authorList>
            <person name="Mehari Y.T."/>
            <person name="Arivett B.A."/>
            <person name="Farone A.L."/>
            <person name="Gunderson J.H."/>
            <person name="Farone M.B."/>
        </authorList>
    </citation>
    <scope>NUCLEOTIDE SEQUENCE</scope>
    <source>
        <strain evidence="4">HT99</strain>
    </source>
</reference>
<reference evidence="3" key="1">
    <citation type="submission" date="2015-09" db="EMBL/GenBank/DDBJ databases">
        <title>Draft Genome Sequences of Two Novel Amoeba-resistant Intranuclear Bacteria, Candidatus Berkiella cookevillensis and Candidatus Berkiella aquae.</title>
        <authorList>
            <person name="Mehari Y.T."/>
            <person name="Arivett B.A."/>
            <person name="Farone A.L."/>
            <person name="Gunderson J.H."/>
            <person name="Farone M.B."/>
        </authorList>
    </citation>
    <scope>NUCLEOTIDE SEQUENCE [LARGE SCALE GENOMIC DNA]</scope>
    <source>
        <strain evidence="3">HT99</strain>
    </source>
</reference>
<evidence type="ECO:0000256" key="1">
    <source>
        <dbReference type="SAM" id="MobiDB-lite"/>
    </source>
</evidence>
<dbReference type="OrthoDB" id="5704257at2"/>
<dbReference type="Proteomes" id="UP000051497">
    <property type="component" value="Unassembled WGS sequence"/>
</dbReference>
<feature type="region of interest" description="Disordered" evidence="1">
    <location>
        <begin position="64"/>
        <end position="97"/>
    </location>
</feature>
<dbReference type="EMBL" id="LKAJ02000001">
    <property type="protein sequence ID" value="MCS5711560.1"/>
    <property type="molecule type" value="Genomic_DNA"/>
</dbReference>